<feature type="region of interest" description="Disordered" evidence="8">
    <location>
        <begin position="37"/>
        <end position="62"/>
    </location>
</feature>
<dbReference type="STRING" id="2018661.A0A2A2K1C0"/>
<evidence type="ECO:0000313" key="9">
    <source>
        <dbReference type="EMBL" id="PAV67714.1"/>
    </source>
</evidence>
<evidence type="ECO:0000256" key="4">
    <source>
        <dbReference type="ARBA" id="ARBA00023004"/>
    </source>
</evidence>
<dbReference type="SUPFAM" id="SSF53335">
    <property type="entry name" value="S-adenosyl-L-methionine-dependent methyltransferases"/>
    <property type="match status" value="1"/>
</dbReference>
<evidence type="ECO:0000256" key="8">
    <source>
        <dbReference type="SAM" id="MobiDB-lite"/>
    </source>
</evidence>
<accession>A0A2A2K1C0</accession>
<evidence type="ECO:0000256" key="7">
    <source>
        <dbReference type="ARBA" id="ARBA00045681"/>
    </source>
</evidence>
<feature type="compositionally biased region" description="Acidic residues" evidence="8">
    <location>
        <begin position="559"/>
        <end position="574"/>
    </location>
</feature>
<protein>
    <recommendedName>
        <fullName evidence="11">Methyltransferase domain-containing protein</fullName>
    </recommendedName>
</protein>
<gene>
    <name evidence="9" type="ORF">WR25_04226</name>
</gene>
<comment type="function">
    <text evidence="7">Mitochondrial ribosome (mitoribosome) assembly factor. Binds at the interface of the head and body domains of the mitochondrial small ribosomal subunit (mt-SSU), occluding the mRNA channel and preventing compaction of the head domain towards the body. Probable inactive methyltransferase: retains the characteristic folding and ability to bind S-adenosyl-L-methionine, but it probably lost its methyltransferase activity.</text>
</comment>
<keyword evidence="3" id="KW-0809">Transit peptide</keyword>
<dbReference type="PANTHER" id="PTHR13184">
    <property type="entry name" value="37S RIBOSOMAL PROTEIN S22"/>
    <property type="match status" value="1"/>
</dbReference>
<evidence type="ECO:0000256" key="6">
    <source>
        <dbReference type="ARBA" id="ARBA00023128"/>
    </source>
</evidence>
<evidence type="ECO:0000256" key="3">
    <source>
        <dbReference type="ARBA" id="ARBA00022946"/>
    </source>
</evidence>
<evidence type="ECO:0008006" key="11">
    <source>
        <dbReference type="Google" id="ProtNLM"/>
    </source>
</evidence>
<evidence type="ECO:0000313" key="10">
    <source>
        <dbReference type="Proteomes" id="UP000218231"/>
    </source>
</evidence>
<feature type="region of interest" description="Disordered" evidence="8">
    <location>
        <begin position="559"/>
        <end position="585"/>
    </location>
</feature>
<keyword evidence="4" id="KW-0408">Iron</keyword>
<keyword evidence="5" id="KW-0411">Iron-sulfur</keyword>
<dbReference type="OrthoDB" id="421327at2759"/>
<name>A0A2A2K1C0_9BILA</name>
<dbReference type="GO" id="GO:0003735">
    <property type="term" value="F:structural constituent of ribosome"/>
    <property type="evidence" value="ECO:0007669"/>
    <property type="project" value="TreeGrafter"/>
</dbReference>
<dbReference type="Pfam" id="PF09243">
    <property type="entry name" value="Rsm22"/>
    <property type="match status" value="2"/>
</dbReference>
<dbReference type="GO" id="GO:0006412">
    <property type="term" value="P:translation"/>
    <property type="evidence" value="ECO:0007669"/>
    <property type="project" value="InterPro"/>
</dbReference>
<organism evidence="9 10">
    <name type="scientific">Diploscapter pachys</name>
    <dbReference type="NCBI Taxonomy" id="2018661"/>
    <lineage>
        <taxon>Eukaryota</taxon>
        <taxon>Metazoa</taxon>
        <taxon>Ecdysozoa</taxon>
        <taxon>Nematoda</taxon>
        <taxon>Chromadorea</taxon>
        <taxon>Rhabditida</taxon>
        <taxon>Rhabditina</taxon>
        <taxon>Rhabditomorpha</taxon>
        <taxon>Rhabditoidea</taxon>
        <taxon>Rhabditidae</taxon>
        <taxon>Diploscapter</taxon>
    </lineage>
</organism>
<sequence>MRRANFKTSPRMLLISVGRLAGRRALTQLTPCCSRFNHNSSASSENDDQNKAPAEDSESLDDDRQHVFRAYNVITQAKSVVKLEYSQKSIKRFRRDYTLPPEAMVGLRNAVLESDLPAKVLQHDADQLLQQLDQRRFPASPEAVKETRDELKAKLQEDEPHNDIELGDGPIADKVKQAQEYSLRRKVDRIMKKTHFNWKPLNFHNQQTALAYALCRLAPNYAEVARVLEEFNRIPDYVPKSVLDYGSGVGGAFWAIFQKWGNQVESYTSVDVSDIMTQLSMDIMRKYSPVLDTESASPLLHKSSSFRRHLVPSPSATYDMVIVHRTLCELGSRQSRLELIDTLWKRTNKYLVLIDSGLVDSFRTILECRDFLLTEGVHLADNIIPYLQQNNAWTPLIESPLKDKEMSRLEKYALISEQLPHLKLPTVVEPATVFAPCPHDLGCPMVSTMDSCTFDVHYRPVRADCKRYKQERDDGRMATRMSFVIMEKGLRQPGPETIRLIENRTRNRHNVCDVCTAYKGLQRFTVAKSDGALFKMIKARNQGEPLPLTMNVLESNELDFDINEEPNSEGGEFESSDKNPKNSKK</sequence>
<dbReference type="GO" id="GO:0046872">
    <property type="term" value="F:metal ion binding"/>
    <property type="evidence" value="ECO:0007669"/>
    <property type="project" value="UniProtKB-KW"/>
</dbReference>
<comment type="caution">
    <text evidence="9">The sequence shown here is derived from an EMBL/GenBank/DDBJ whole genome shotgun (WGS) entry which is preliminary data.</text>
</comment>
<keyword evidence="6" id="KW-0496">Mitochondrion</keyword>
<dbReference type="AlphaFoldDB" id="A0A2A2K1C0"/>
<dbReference type="InterPro" id="IPR029063">
    <property type="entry name" value="SAM-dependent_MTases_sf"/>
</dbReference>
<dbReference type="EMBL" id="LIAE01009884">
    <property type="protein sequence ID" value="PAV67714.1"/>
    <property type="molecule type" value="Genomic_DNA"/>
</dbReference>
<comment type="subcellular location">
    <subcellularLocation>
        <location evidence="1">Mitochondrion</location>
    </subcellularLocation>
</comment>
<feature type="compositionally biased region" description="Basic and acidic residues" evidence="8">
    <location>
        <begin position="575"/>
        <end position="585"/>
    </location>
</feature>
<reference evidence="9 10" key="1">
    <citation type="journal article" date="2017" name="Curr. Biol.">
        <title>Genome architecture and evolution of a unichromosomal asexual nematode.</title>
        <authorList>
            <person name="Fradin H."/>
            <person name="Zegar C."/>
            <person name="Gutwein M."/>
            <person name="Lucas J."/>
            <person name="Kovtun M."/>
            <person name="Corcoran D."/>
            <person name="Baugh L.R."/>
            <person name="Kiontke K."/>
            <person name="Gunsalus K."/>
            <person name="Fitch D.H."/>
            <person name="Piano F."/>
        </authorList>
    </citation>
    <scope>NUCLEOTIDE SEQUENCE [LARGE SCALE GENOMIC DNA]</scope>
    <source>
        <strain evidence="9">PF1309</strain>
    </source>
</reference>
<keyword evidence="2" id="KW-0479">Metal-binding</keyword>
<evidence type="ECO:0000256" key="1">
    <source>
        <dbReference type="ARBA" id="ARBA00004173"/>
    </source>
</evidence>
<dbReference type="InterPro" id="IPR052571">
    <property type="entry name" value="Mt_RNA_Methyltransferase"/>
</dbReference>
<evidence type="ECO:0000256" key="2">
    <source>
        <dbReference type="ARBA" id="ARBA00022723"/>
    </source>
</evidence>
<keyword evidence="10" id="KW-1185">Reference proteome</keyword>
<dbReference type="PANTHER" id="PTHR13184:SF5">
    <property type="entry name" value="METHYLTRANSFERASE-LIKE PROTEIN 17, MITOCHONDRIAL"/>
    <property type="match status" value="1"/>
</dbReference>
<dbReference type="InterPro" id="IPR015324">
    <property type="entry name" value="Ribosomal_Rsm22-like"/>
</dbReference>
<dbReference type="Proteomes" id="UP000218231">
    <property type="component" value="Unassembled WGS sequence"/>
</dbReference>
<dbReference type="GO" id="GO:0051536">
    <property type="term" value="F:iron-sulfur cluster binding"/>
    <property type="evidence" value="ECO:0007669"/>
    <property type="project" value="UniProtKB-KW"/>
</dbReference>
<evidence type="ECO:0000256" key="5">
    <source>
        <dbReference type="ARBA" id="ARBA00023014"/>
    </source>
</evidence>
<proteinExistence type="predicted"/>
<dbReference type="GO" id="GO:0005763">
    <property type="term" value="C:mitochondrial small ribosomal subunit"/>
    <property type="evidence" value="ECO:0007669"/>
    <property type="project" value="TreeGrafter"/>
</dbReference>
<dbReference type="GO" id="GO:0008168">
    <property type="term" value="F:methyltransferase activity"/>
    <property type="evidence" value="ECO:0007669"/>
    <property type="project" value="InterPro"/>
</dbReference>